<feature type="region of interest" description="Disordered" evidence="1">
    <location>
        <begin position="63"/>
        <end position="93"/>
    </location>
</feature>
<organism evidence="3 4">
    <name type="scientific">Batrachochytrium salamandrivorans</name>
    <dbReference type="NCBI Taxonomy" id="1357716"/>
    <lineage>
        <taxon>Eukaryota</taxon>
        <taxon>Fungi</taxon>
        <taxon>Fungi incertae sedis</taxon>
        <taxon>Chytridiomycota</taxon>
        <taxon>Chytridiomycota incertae sedis</taxon>
        <taxon>Chytridiomycetes</taxon>
        <taxon>Rhizophydiales</taxon>
        <taxon>Rhizophydiales incertae sedis</taxon>
        <taxon>Batrachochytrium</taxon>
    </lineage>
</organism>
<proteinExistence type="predicted"/>
<reference evidence="3 4" key="1">
    <citation type="submission" date="2021-02" db="EMBL/GenBank/DDBJ databases">
        <title>Variation within the Batrachochytrium salamandrivorans European outbreak.</title>
        <authorList>
            <person name="Kelly M."/>
            <person name="Pasmans F."/>
            <person name="Shea T.P."/>
            <person name="Munoz J.F."/>
            <person name="Carranza S."/>
            <person name="Cuomo C.A."/>
            <person name="Martel A."/>
        </authorList>
    </citation>
    <scope>NUCLEOTIDE SEQUENCE [LARGE SCALE GENOMIC DNA]</scope>
    <source>
        <strain evidence="3 4">AMFP18/2</strain>
    </source>
</reference>
<gene>
    <name evidence="3" type="ORF">BASA50_002973</name>
</gene>
<comment type="caution">
    <text evidence="3">The sequence shown here is derived from an EMBL/GenBank/DDBJ whole genome shotgun (WGS) entry which is preliminary data.</text>
</comment>
<evidence type="ECO:0000313" key="4">
    <source>
        <dbReference type="Proteomes" id="UP001648503"/>
    </source>
</evidence>
<dbReference type="Proteomes" id="UP001648503">
    <property type="component" value="Unassembled WGS sequence"/>
</dbReference>
<evidence type="ECO:0000256" key="1">
    <source>
        <dbReference type="SAM" id="MobiDB-lite"/>
    </source>
</evidence>
<keyword evidence="2" id="KW-0732">Signal</keyword>
<sequence>MQLFHLFSFVVVASYAAALPQPAGLSEKYSSNVDTNLASGLEARSYQPVLNSQKNPATLMSLERRANSGSGSSPSFVKVPKRPFSDTFTDDDD</sequence>
<accession>A0ABQ8FK23</accession>
<keyword evidence="4" id="KW-1185">Reference proteome</keyword>
<feature type="chain" id="PRO_5047205654" evidence="2">
    <location>
        <begin position="19"/>
        <end position="93"/>
    </location>
</feature>
<dbReference type="EMBL" id="JAFCIX010000063">
    <property type="protein sequence ID" value="KAH6599630.1"/>
    <property type="molecule type" value="Genomic_DNA"/>
</dbReference>
<feature type="signal peptide" evidence="2">
    <location>
        <begin position="1"/>
        <end position="18"/>
    </location>
</feature>
<evidence type="ECO:0000313" key="3">
    <source>
        <dbReference type="EMBL" id="KAH6599630.1"/>
    </source>
</evidence>
<protein>
    <submittedName>
        <fullName evidence="3">Uncharacterized protein</fullName>
    </submittedName>
</protein>
<name>A0ABQ8FK23_9FUNG</name>
<evidence type="ECO:0000256" key="2">
    <source>
        <dbReference type="SAM" id="SignalP"/>
    </source>
</evidence>